<dbReference type="InterPro" id="IPR028871">
    <property type="entry name" value="BlueCu_1_BS"/>
</dbReference>
<dbReference type="GO" id="GO:0005507">
    <property type="term" value="F:copper ion binding"/>
    <property type="evidence" value="ECO:0007669"/>
    <property type="project" value="UniProtKB-UniRule"/>
</dbReference>
<dbReference type="CDD" id="cd04218">
    <property type="entry name" value="Pseudoazurin"/>
    <property type="match status" value="1"/>
</dbReference>
<evidence type="ECO:0000256" key="6">
    <source>
        <dbReference type="ARBA" id="ARBA00022982"/>
    </source>
</evidence>
<dbReference type="PRINTS" id="PR00155">
    <property type="entry name" value="AMICYANIN"/>
</dbReference>
<dbReference type="RefSeq" id="WP_163994595.1">
    <property type="nucleotide sequence ID" value="NZ_WUEY01000041.1"/>
</dbReference>
<feature type="domain" description="Blue (type 1) copper" evidence="10">
    <location>
        <begin position="27"/>
        <end position="114"/>
    </location>
</feature>
<proteinExistence type="predicted"/>
<keyword evidence="7 9" id="KW-0186">Copper</keyword>
<evidence type="ECO:0000256" key="7">
    <source>
        <dbReference type="ARBA" id="ARBA00023008"/>
    </source>
</evidence>
<name>A0A6L9UFP6_9HYPH</name>
<keyword evidence="6" id="KW-0249">Electron transport</keyword>
<keyword evidence="3" id="KW-0813">Transport</keyword>
<comment type="subcellular location">
    <subcellularLocation>
        <location evidence="1">Periplasm</location>
    </subcellularLocation>
</comment>
<comment type="caution">
    <text evidence="11">The sequence shown here is derived from an EMBL/GenBank/DDBJ whole genome shotgun (WGS) entry which is preliminary data.</text>
</comment>
<dbReference type="SUPFAM" id="SSF49503">
    <property type="entry name" value="Cupredoxins"/>
    <property type="match status" value="1"/>
</dbReference>
<keyword evidence="4 9" id="KW-0479">Metal-binding</keyword>
<dbReference type="InterPro" id="IPR000923">
    <property type="entry name" value="BlueCu_1"/>
</dbReference>
<evidence type="ECO:0000256" key="3">
    <source>
        <dbReference type="ARBA" id="ARBA00022448"/>
    </source>
</evidence>
<evidence type="ECO:0000256" key="5">
    <source>
        <dbReference type="ARBA" id="ARBA00022764"/>
    </source>
</evidence>
<dbReference type="Pfam" id="PF00127">
    <property type="entry name" value="Copper-bind"/>
    <property type="match status" value="1"/>
</dbReference>
<dbReference type="GO" id="GO:0042597">
    <property type="term" value="C:periplasmic space"/>
    <property type="evidence" value="ECO:0007669"/>
    <property type="project" value="UniProtKB-SubCell"/>
</dbReference>
<dbReference type="EMBL" id="WUEY01000041">
    <property type="protein sequence ID" value="NEI74853.1"/>
    <property type="molecule type" value="Genomic_DNA"/>
</dbReference>
<dbReference type="Gene3D" id="2.60.40.420">
    <property type="entry name" value="Cupredoxins - blue copper proteins"/>
    <property type="match status" value="1"/>
</dbReference>
<evidence type="ECO:0000313" key="12">
    <source>
        <dbReference type="Proteomes" id="UP000483035"/>
    </source>
</evidence>
<protein>
    <recommendedName>
        <fullName evidence="2 8">Pseudoazurin</fullName>
    </recommendedName>
</protein>
<dbReference type="InterPro" id="IPR008972">
    <property type="entry name" value="Cupredoxin"/>
</dbReference>
<dbReference type="NCBIfam" id="TIGR02375">
    <property type="entry name" value="pseudoazurin"/>
    <property type="match status" value="1"/>
</dbReference>
<dbReference type="InterPro" id="IPR002386">
    <property type="entry name" value="Amicyanin/Pseudoazurin"/>
</dbReference>
<evidence type="ECO:0000256" key="1">
    <source>
        <dbReference type="ARBA" id="ARBA00004418"/>
    </source>
</evidence>
<feature type="binding site" evidence="9">
    <location>
        <position position="62"/>
    </location>
    <ligand>
        <name>Cu cation</name>
        <dbReference type="ChEBI" id="CHEBI:23378"/>
    </ligand>
</feature>
<comment type="cofactor">
    <cofactor evidence="9">
        <name>Cu cation</name>
        <dbReference type="ChEBI" id="CHEBI:23378"/>
    </cofactor>
    <text evidence="9">Binds 1 copper ion per subunit.</text>
</comment>
<dbReference type="GO" id="GO:0009055">
    <property type="term" value="F:electron transfer activity"/>
    <property type="evidence" value="ECO:0007669"/>
    <property type="project" value="InterPro"/>
</dbReference>
<keyword evidence="5" id="KW-0574">Periplasm</keyword>
<organism evidence="11 12">
    <name type="scientific">Rhizobium lusitanum</name>
    <dbReference type="NCBI Taxonomy" id="293958"/>
    <lineage>
        <taxon>Bacteria</taxon>
        <taxon>Pseudomonadati</taxon>
        <taxon>Pseudomonadota</taxon>
        <taxon>Alphaproteobacteria</taxon>
        <taxon>Hyphomicrobiales</taxon>
        <taxon>Rhizobiaceae</taxon>
        <taxon>Rhizobium/Agrobacterium group</taxon>
        <taxon>Rhizobium</taxon>
    </lineage>
</organism>
<gene>
    <name evidence="11" type="ORF">GR212_35525</name>
</gene>
<reference evidence="11 12" key="1">
    <citation type="submission" date="2019-12" db="EMBL/GenBank/DDBJ databases">
        <title>Rhizobium genotypes associated with high levels of biological nitrogen fixation by grain legumes in a temperate-maritime cropping system.</title>
        <authorList>
            <person name="Maluk M."/>
            <person name="Francesc Ferrando Molina F."/>
            <person name="Lopez Del Egido L."/>
            <person name="Lafos M."/>
            <person name="Langarica-Fuentes A."/>
            <person name="Gebre Yohannes G."/>
            <person name="Young M.W."/>
            <person name="Martin P."/>
            <person name="Gantlett R."/>
            <person name="Kenicer G."/>
            <person name="Hawes C."/>
            <person name="Begg G.S."/>
            <person name="Quilliam R.S."/>
            <person name="Squire G.R."/>
            <person name="Poole P.S."/>
            <person name="Young P.W."/>
            <person name="Iannetta P.M."/>
            <person name="James E.K."/>
        </authorList>
    </citation>
    <scope>NUCLEOTIDE SEQUENCE [LARGE SCALE GENOMIC DNA]</scope>
    <source>
        <strain evidence="11 12">JHI1118</strain>
    </source>
</reference>
<evidence type="ECO:0000256" key="8">
    <source>
        <dbReference type="NCBIfam" id="TIGR02375"/>
    </source>
</evidence>
<evidence type="ECO:0000256" key="9">
    <source>
        <dbReference type="PIRSR" id="PIRSR602386-1"/>
    </source>
</evidence>
<dbReference type="PROSITE" id="PS00196">
    <property type="entry name" value="COPPER_BLUE"/>
    <property type="match status" value="1"/>
</dbReference>
<evidence type="ECO:0000256" key="2">
    <source>
        <dbReference type="ARBA" id="ARBA00016984"/>
    </source>
</evidence>
<dbReference type="AlphaFoldDB" id="A0A6L9UFP6"/>
<sequence length="146" mass="15354">MLIIISRGMLAVSLFAGPALGAEFEVKMLNRGSDGQFMVFEPNAVKANVGDTIRFVPADKGHNAGSIPGLVPNGFAGAQGKINEEIVVKLNQPGAYVFRCTPHFSMGMVAVVAVGSTPSNLDIIKQADLPKKARERVDAALATLGF</sequence>
<dbReference type="Proteomes" id="UP000483035">
    <property type="component" value="Unassembled WGS sequence"/>
</dbReference>
<feature type="binding site" evidence="9">
    <location>
        <position position="108"/>
    </location>
    <ligand>
        <name>Cu cation</name>
        <dbReference type="ChEBI" id="CHEBI:23378"/>
    </ligand>
</feature>
<accession>A0A6L9UFP6</accession>
<dbReference type="InterPro" id="IPR001235">
    <property type="entry name" value="Copper_blue_Plastocyanin"/>
</dbReference>
<evidence type="ECO:0000259" key="10">
    <source>
        <dbReference type="Pfam" id="PF00127"/>
    </source>
</evidence>
<dbReference type="InterPro" id="IPR012745">
    <property type="entry name" value="Pseudoazurin"/>
</dbReference>
<feature type="binding site" evidence="9">
    <location>
        <position position="100"/>
    </location>
    <ligand>
        <name>Cu cation</name>
        <dbReference type="ChEBI" id="CHEBI:23378"/>
    </ligand>
</feature>
<evidence type="ECO:0000256" key="4">
    <source>
        <dbReference type="ARBA" id="ARBA00022723"/>
    </source>
</evidence>
<dbReference type="PRINTS" id="PR00156">
    <property type="entry name" value="COPPERBLUE"/>
</dbReference>
<evidence type="ECO:0000313" key="11">
    <source>
        <dbReference type="EMBL" id="NEI74853.1"/>
    </source>
</evidence>
<feature type="binding site" evidence="9">
    <location>
        <position position="103"/>
    </location>
    <ligand>
        <name>Cu cation</name>
        <dbReference type="ChEBI" id="CHEBI:23378"/>
    </ligand>
</feature>